<evidence type="ECO:0000313" key="2">
    <source>
        <dbReference type="Proteomes" id="UP000271650"/>
    </source>
</evidence>
<name>A0ACD5HLB2_9PROT</name>
<evidence type="ECO:0000313" key="1">
    <source>
        <dbReference type="EMBL" id="XRI76471.1"/>
    </source>
</evidence>
<gene>
    <name evidence="1" type="ORF">EC580_010980</name>
</gene>
<keyword evidence="2" id="KW-1185">Reference proteome</keyword>
<reference evidence="1 2" key="1">
    <citation type="journal article" date="2019" name="Int. J. Syst. Evol. Microbiol.">
        <title>Acidithiobacillus sulfuriphilus sp. nov.: an extremely acidophilic sulfur-oxidizing chemolithotroph isolated from a neutral pH environment.</title>
        <authorList>
            <person name="Falagan C."/>
            <person name="Moya-Beltran A."/>
            <person name="Castro M."/>
            <person name="Quatrini R."/>
            <person name="Johnson D.B."/>
        </authorList>
    </citation>
    <scope>NUCLEOTIDE SEQUENCE [LARGE SCALE GENOMIC DNA]</scope>
    <source>
        <strain evidence="1 2">CJ-2</strain>
    </source>
</reference>
<protein>
    <submittedName>
        <fullName evidence="1">IS630 family transposase</fullName>
    </submittedName>
</protein>
<dbReference type="EMBL" id="CP127527">
    <property type="protein sequence ID" value="XRI76471.1"/>
    <property type="molecule type" value="Genomic_DNA"/>
</dbReference>
<proteinExistence type="predicted"/>
<organism evidence="1 2">
    <name type="scientific">Acidithiobacillus sulfuriphilus</name>
    <dbReference type="NCBI Taxonomy" id="1867749"/>
    <lineage>
        <taxon>Bacteria</taxon>
        <taxon>Pseudomonadati</taxon>
        <taxon>Pseudomonadota</taxon>
        <taxon>Acidithiobacillia</taxon>
        <taxon>Acidithiobacillales</taxon>
        <taxon>Acidithiobacillaceae</taxon>
        <taxon>Acidithiobacillus</taxon>
    </lineage>
</organism>
<dbReference type="Proteomes" id="UP000271650">
    <property type="component" value="Chromosome"/>
</dbReference>
<accession>A0ACD5HLB2</accession>
<sequence length="208" mass="23648">MAGGSWLRISATHRVTHKPKRTGKKLPEILQETQATFAEQCPIIVMFQDEARFGRINDVRRCWAPKPMRPICQAMLTHEYTYAYAAVDVATGKMDSLILPQVNTSCMQLFLDEVAGRHTQQSIIMIMDGAGWHSSSTLKVPANMRLLSLPPYAPELNPVEHVWDEIREKYFLNRVFDSIGALEDHLEAALRAFENDPERLRSIVSWPG</sequence>